<dbReference type="RefSeq" id="WP_015077706.1">
    <property type="nucleotide sequence ID" value="NC_019425.2"/>
</dbReference>
<gene>
    <name evidence="2" type="ORF">BN424_3315</name>
</gene>
<feature type="region of interest" description="Disordered" evidence="1">
    <location>
        <begin position="132"/>
        <end position="154"/>
    </location>
</feature>
<organism evidence="2 3">
    <name type="scientific">Carnobacterium maltaromaticum LMA28</name>
    <dbReference type="NCBI Taxonomy" id="1234679"/>
    <lineage>
        <taxon>Bacteria</taxon>
        <taxon>Bacillati</taxon>
        <taxon>Bacillota</taxon>
        <taxon>Bacilli</taxon>
        <taxon>Lactobacillales</taxon>
        <taxon>Carnobacteriaceae</taxon>
        <taxon>Carnobacterium</taxon>
    </lineage>
</organism>
<feature type="compositionally biased region" description="Polar residues" evidence="1">
    <location>
        <begin position="239"/>
        <end position="248"/>
    </location>
</feature>
<reference evidence="3" key="1">
    <citation type="journal article" date="2013" name="Genome Announc.">
        <title>Complete Chromosome Sequence of Carnobacterium maltaromaticum LMA 28.</title>
        <authorList>
            <person name="Cailliez-Grimal C."/>
            <person name="Chaillou S."/>
            <person name="Anba-Mondoloni J."/>
            <person name="Loux V."/>
            <person name="Afzal M.I."/>
            <person name="Rahman A."/>
            <person name="Kergourlay G."/>
            <person name="Champomier-Verges M.C."/>
            <person name="Zagorec M."/>
            <person name="Dalgaard P."/>
            <person name="Leisner J.J."/>
            <person name="Prevost H."/>
            <person name="Revol-Junelles A.M."/>
            <person name="Borges F."/>
        </authorList>
    </citation>
    <scope>NUCLEOTIDE SEQUENCE</scope>
    <source>
        <strain evidence="3">LMA28</strain>
    </source>
</reference>
<evidence type="ECO:0000313" key="3">
    <source>
        <dbReference type="Proteomes" id="UP000000212"/>
    </source>
</evidence>
<evidence type="ECO:0000256" key="1">
    <source>
        <dbReference type="SAM" id="MobiDB-lite"/>
    </source>
</evidence>
<feature type="region of interest" description="Disordered" evidence="1">
    <location>
        <begin position="233"/>
        <end position="255"/>
    </location>
</feature>
<dbReference type="STRING" id="1234679.BN424_3315"/>
<proteinExistence type="predicted"/>
<dbReference type="EMBL" id="HE999757">
    <property type="protein sequence ID" value="CCO12736.2"/>
    <property type="molecule type" value="Genomic_DNA"/>
</dbReference>
<protein>
    <submittedName>
        <fullName evidence="2">Phage replication protein</fullName>
    </submittedName>
</protein>
<name>K8EVL4_CARML</name>
<keyword evidence="3" id="KW-1185">Reference proteome</keyword>
<dbReference type="eggNOG" id="COG3935">
    <property type="taxonomic scope" value="Bacteria"/>
</dbReference>
<accession>K8EVL4</accession>
<sequence>MAIKRVKKEMNYTIINNTGLKDKSLSLKAKGLLAYMLSLPDDWIFYETELIKHSKDGRDSIRGGLKELEDKGYLVRERARDDLGKLKGTDWLLYETPQNVNIPTFSPKTDFPMLGKPMLDNPMLGNPTLLSTNSTKDLPKLNTNNTKDKDNTSNKDSMAVLFDKIWAIYPKKTMKKQGLAAYKKAIKKGVTHEEIEQGVLNYVAYQKLNSSWLKPMDGGRWFQKERWTDEYDMTPPKAYNNSQQSVRTESLPDWAKDDFVAPQTIEDNSEEARQKALEELNSIGRN</sequence>
<dbReference type="Proteomes" id="UP000000212">
    <property type="component" value="Chromosome"/>
</dbReference>
<dbReference type="AlphaFoldDB" id="K8EVL4"/>
<evidence type="ECO:0000313" key="2">
    <source>
        <dbReference type="EMBL" id="CCO12736.2"/>
    </source>
</evidence>
<dbReference type="KEGG" id="cml:BN424_3315"/>
<dbReference type="OrthoDB" id="1258529at2"/>
<dbReference type="HOGENOM" id="CLU_882359_0_0_9"/>